<evidence type="ECO:0000259" key="1">
    <source>
        <dbReference type="Pfam" id="PF01575"/>
    </source>
</evidence>
<sequence length="145" mass="15718">MTYADRTVGDSWETAARTVTEADVVNFAGVSGDFNDLHLDAEGMANSEYGERIAHGALVFSVLTGLVWQGRPDADREDLVALYGVDDLRFRSPVFVGDTVHVELEVTDKRPNDHPIAEGVVHTDAEVVKADSTVALSCTLLSLEK</sequence>
<dbReference type="InterPro" id="IPR029069">
    <property type="entry name" value="HotDog_dom_sf"/>
</dbReference>
<dbReference type="Gene3D" id="3.10.129.10">
    <property type="entry name" value="Hotdog Thioesterase"/>
    <property type="match status" value="1"/>
</dbReference>
<accession>A0A7D5KHQ0</accession>
<dbReference type="EMBL" id="CP058529">
    <property type="protein sequence ID" value="QLG29356.1"/>
    <property type="molecule type" value="Genomic_DNA"/>
</dbReference>
<dbReference type="GeneID" id="56030818"/>
<dbReference type="SUPFAM" id="SSF54637">
    <property type="entry name" value="Thioesterase/thiol ester dehydrase-isomerase"/>
    <property type="match status" value="1"/>
</dbReference>
<protein>
    <submittedName>
        <fullName evidence="2">MaoC family dehydratase N-terminal domain-containing protein</fullName>
    </submittedName>
</protein>
<proteinExistence type="predicted"/>
<dbReference type="OrthoDB" id="51509at2157"/>
<dbReference type="RefSeq" id="WP_179170930.1">
    <property type="nucleotide sequence ID" value="NZ_CP058529.1"/>
</dbReference>
<dbReference type="InterPro" id="IPR052342">
    <property type="entry name" value="MCH/BMMD"/>
</dbReference>
<dbReference type="KEGG" id="halg:HUG10_18255"/>
<gene>
    <name evidence="2" type="ORF">HUG10_18255</name>
</gene>
<name>A0A7D5KHQ0_9EURY</name>
<feature type="domain" description="MaoC-like" evidence="1">
    <location>
        <begin position="8"/>
        <end position="115"/>
    </location>
</feature>
<dbReference type="PANTHER" id="PTHR43664">
    <property type="entry name" value="MONOAMINE OXIDASE-RELATED"/>
    <property type="match status" value="1"/>
</dbReference>
<evidence type="ECO:0000313" key="2">
    <source>
        <dbReference type="EMBL" id="QLG29356.1"/>
    </source>
</evidence>
<keyword evidence="3" id="KW-1185">Reference proteome</keyword>
<organism evidence="2 3">
    <name type="scientific">Halorarum halophilum</name>
    <dbReference type="NCBI Taxonomy" id="2743090"/>
    <lineage>
        <taxon>Archaea</taxon>
        <taxon>Methanobacteriati</taxon>
        <taxon>Methanobacteriota</taxon>
        <taxon>Stenosarchaea group</taxon>
        <taxon>Halobacteria</taxon>
        <taxon>Halobacteriales</taxon>
        <taxon>Haloferacaceae</taxon>
        <taxon>Halorarum</taxon>
    </lineage>
</organism>
<dbReference type="InterPro" id="IPR002539">
    <property type="entry name" value="MaoC-like_dom"/>
</dbReference>
<dbReference type="Pfam" id="PF01575">
    <property type="entry name" value="MaoC_dehydratas"/>
    <property type="match status" value="1"/>
</dbReference>
<dbReference type="AlphaFoldDB" id="A0A7D5KHQ0"/>
<dbReference type="PANTHER" id="PTHR43664:SF1">
    <property type="entry name" value="BETA-METHYLMALYL-COA DEHYDRATASE"/>
    <property type="match status" value="1"/>
</dbReference>
<evidence type="ECO:0000313" key="3">
    <source>
        <dbReference type="Proteomes" id="UP000509750"/>
    </source>
</evidence>
<dbReference type="Proteomes" id="UP000509750">
    <property type="component" value="Chromosome"/>
</dbReference>
<reference evidence="2 3" key="1">
    <citation type="submission" date="2020-07" db="EMBL/GenBank/DDBJ databases">
        <title>Gai3-2, isolated from salt lake.</title>
        <authorList>
            <person name="Cui H."/>
            <person name="Shi X."/>
        </authorList>
    </citation>
    <scope>NUCLEOTIDE SEQUENCE [LARGE SCALE GENOMIC DNA]</scope>
    <source>
        <strain evidence="2 3">Gai3-2</strain>
    </source>
</reference>